<comment type="similarity">
    <text evidence="2">Belongs to the GerABKC lipoprotein family.</text>
</comment>
<evidence type="ECO:0000256" key="6">
    <source>
        <dbReference type="ARBA" id="ARBA00023139"/>
    </source>
</evidence>
<keyword evidence="3" id="KW-0309">Germination</keyword>
<dbReference type="InterPro" id="IPR008844">
    <property type="entry name" value="Spore_GerAC-like"/>
</dbReference>
<keyword evidence="11" id="KW-1185">Reference proteome</keyword>
<proteinExistence type="inferred from homology"/>
<evidence type="ECO:0000313" key="10">
    <source>
        <dbReference type="EMBL" id="UVI28875.1"/>
    </source>
</evidence>
<protein>
    <submittedName>
        <fullName evidence="10">Ger(X)C family spore germination protein</fullName>
    </submittedName>
</protein>
<dbReference type="InterPro" id="IPR046953">
    <property type="entry name" value="Spore_GerAC-like_C"/>
</dbReference>
<keyword evidence="4" id="KW-0732">Signal</keyword>
<dbReference type="Proteomes" id="UP001057877">
    <property type="component" value="Chromosome"/>
</dbReference>
<dbReference type="NCBIfam" id="TIGR02887">
    <property type="entry name" value="spore_ger_x_C"/>
    <property type="match status" value="1"/>
</dbReference>
<dbReference type="EMBL" id="CP091430">
    <property type="protein sequence ID" value="UVI28875.1"/>
    <property type="molecule type" value="Genomic_DNA"/>
</dbReference>
<gene>
    <name evidence="10" type="ORF">L1F29_26055</name>
</gene>
<evidence type="ECO:0000256" key="5">
    <source>
        <dbReference type="ARBA" id="ARBA00023136"/>
    </source>
</evidence>
<feature type="domain" description="Spore germination protein N-terminal" evidence="9">
    <location>
        <begin position="23"/>
        <end position="198"/>
    </location>
</feature>
<evidence type="ECO:0000313" key="11">
    <source>
        <dbReference type="Proteomes" id="UP001057877"/>
    </source>
</evidence>
<evidence type="ECO:0000256" key="7">
    <source>
        <dbReference type="ARBA" id="ARBA00023288"/>
    </source>
</evidence>
<organism evidence="10 11">
    <name type="scientific">Paenibacillus spongiae</name>
    <dbReference type="NCBI Taxonomy" id="2909671"/>
    <lineage>
        <taxon>Bacteria</taxon>
        <taxon>Bacillati</taxon>
        <taxon>Bacillota</taxon>
        <taxon>Bacilli</taxon>
        <taxon>Bacillales</taxon>
        <taxon>Paenibacillaceae</taxon>
        <taxon>Paenibacillus</taxon>
    </lineage>
</organism>
<name>A0ABY5S8L5_9BACL</name>
<dbReference type="PANTHER" id="PTHR35789:SF1">
    <property type="entry name" value="SPORE GERMINATION PROTEIN B3"/>
    <property type="match status" value="1"/>
</dbReference>
<evidence type="ECO:0000256" key="4">
    <source>
        <dbReference type="ARBA" id="ARBA00022729"/>
    </source>
</evidence>
<dbReference type="RefSeq" id="WP_258384962.1">
    <property type="nucleotide sequence ID" value="NZ_CP091430.1"/>
</dbReference>
<feature type="domain" description="Spore germination GerAC-like C-terminal" evidence="8">
    <location>
        <begin position="225"/>
        <end position="388"/>
    </location>
</feature>
<evidence type="ECO:0000256" key="3">
    <source>
        <dbReference type="ARBA" id="ARBA00022544"/>
    </source>
</evidence>
<keyword evidence="6" id="KW-0564">Palmitate</keyword>
<keyword evidence="5" id="KW-0472">Membrane</keyword>
<evidence type="ECO:0000259" key="9">
    <source>
        <dbReference type="Pfam" id="PF25198"/>
    </source>
</evidence>
<sequence length="400" mass="44983">MIRFCLSAIIGLLLCSLLAGCWNRRELNTLGIQLGAAIDMKDGEYRVAVQVVDPAEVASKSKGGSKRVPVTMYTATAPTILEAYRKLTTISPRKIYASHIRVLVLGESLARDGIANVIDLLWRDPELRTDYYIMVANGQEAKNILHILTPLEDIPATKLYKSLDTSSKAWAVTNAFTMDKLIEQLVSEGGNPVLTGIKVIGNQRMGEKQSNVESIEPATQLKFTKLAVFRKDRLIGWLNEEESKGYNYIMGNVKSTVGHITCPKGGYLDLEGVHYETKIEGNVMNGEPFINIKMKTMSNIADVECNIDIEDTHIIRRLEDEEERRLTEIMRKTIVKLQKDYKVDSLGFGQAIYRSNPKAWKKLKRDWDERFTRLKVNISVDARIQGTGSVNNSILSEIKE</sequence>
<dbReference type="PANTHER" id="PTHR35789">
    <property type="entry name" value="SPORE GERMINATION PROTEIN B3"/>
    <property type="match status" value="1"/>
</dbReference>
<comment type="subcellular location">
    <subcellularLocation>
        <location evidence="1">Membrane</location>
        <topology evidence="1">Lipid-anchor</topology>
    </subcellularLocation>
</comment>
<dbReference type="Pfam" id="PF05504">
    <property type="entry name" value="Spore_GerAC"/>
    <property type="match status" value="1"/>
</dbReference>
<reference evidence="10" key="1">
    <citation type="submission" date="2022-01" db="EMBL/GenBank/DDBJ databases">
        <title>Paenibacillus spongiae sp. nov., isolated from marine sponge.</title>
        <authorList>
            <person name="Li Z."/>
            <person name="Zhang M."/>
        </authorList>
    </citation>
    <scope>NUCLEOTIDE SEQUENCE</scope>
    <source>
        <strain evidence="10">PHS-Z3</strain>
    </source>
</reference>
<dbReference type="Pfam" id="PF25198">
    <property type="entry name" value="Spore_GerAC_N"/>
    <property type="match status" value="1"/>
</dbReference>
<evidence type="ECO:0000256" key="1">
    <source>
        <dbReference type="ARBA" id="ARBA00004635"/>
    </source>
</evidence>
<dbReference type="Gene3D" id="3.30.300.210">
    <property type="entry name" value="Nutrient germinant receptor protein C, domain 3"/>
    <property type="match status" value="1"/>
</dbReference>
<dbReference type="PROSITE" id="PS51257">
    <property type="entry name" value="PROKAR_LIPOPROTEIN"/>
    <property type="match status" value="1"/>
</dbReference>
<evidence type="ECO:0000259" key="8">
    <source>
        <dbReference type="Pfam" id="PF05504"/>
    </source>
</evidence>
<accession>A0ABY5S8L5</accession>
<evidence type="ECO:0000256" key="2">
    <source>
        <dbReference type="ARBA" id="ARBA00007886"/>
    </source>
</evidence>
<dbReference type="InterPro" id="IPR038501">
    <property type="entry name" value="Spore_GerAC_C_sf"/>
</dbReference>
<keyword evidence="7" id="KW-0449">Lipoprotein</keyword>
<dbReference type="InterPro" id="IPR057336">
    <property type="entry name" value="GerAC_N"/>
</dbReference>